<proteinExistence type="predicted"/>
<gene>
    <name evidence="3" type="ORF">BMT91_22600</name>
    <name evidence="4" type="ORF">DD762_23190</name>
    <name evidence="6" type="ORF">DTL43_25020</name>
    <name evidence="2" type="ORF">HJQ60_004842</name>
    <name evidence="5" type="ORF">JNP96_22595</name>
</gene>
<evidence type="ECO:0000313" key="4">
    <source>
        <dbReference type="EMBL" id="PWH57769.1"/>
    </source>
</evidence>
<organism evidence="6 9">
    <name type="scientific">Escherichia coli</name>
    <dbReference type="NCBI Taxonomy" id="562"/>
    <lineage>
        <taxon>Bacteria</taxon>
        <taxon>Pseudomonadati</taxon>
        <taxon>Pseudomonadota</taxon>
        <taxon>Gammaproteobacteria</taxon>
        <taxon>Enterobacterales</taxon>
        <taxon>Enterobacteriaceae</taxon>
        <taxon>Escherichia</taxon>
    </lineage>
</organism>
<evidence type="ECO:0000313" key="8">
    <source>
        <dbReference type="Proteomes" id="UP000245761"/>
    </source>
</evidence>
<reference evidence="3 7" key="1">
    <citation type="submission" date="2016-10" db="EMBL/GenBank/DDBJ databases">
        <title>Whole genome sequences of antibiotic resistant commensal Escherichia coli from healthy Australian adults.</title>
        <authorList>
            <person name="Moran R.A."/>
            <person name="Anantham S."/>
            <person name="Nigro S.J."/>
            <person name="Holt K.E."/>
            <person name="Hall R.M."/>
        </authorList>
    </citation>
    <scope>NUCLEOTIDE SEQUENCE [LARGE SCALE GENOMIC DNA]</scope>
    <source>
        <strain evidence="3 7">2.3-R4</strain>
    </source>
</reference>
<dbReference type="Pfam" id="PF12834">
    <property type="entry name" value="Phage_int_SAM_2"/>
    <property type="match status" value="1"/>
</dbReference>
<dbReference type="EMBL" id="QEMT01000059">
    <property type="protein sequence ID" value="PWH57769.1"/>
    <property type="molecule type" value="Genomic_DNA"/>
</dbReference>
<evidence type="ECO:0000313" key="2">
    <source>
        <dbReference type="EMBL" id="HAI5334762.1"/>
    </source>
</evidence>
<accession>A0A1M2EZY2</accession>
<reference evidence="4 8" key="3">
    <citation type="submission" date="2018-04" db="EMBL/GenBank/DDBJ databases">
        <title>Draft Genomic Sequencing Of Potential Extraintestinal Pathogenic Escherichia coli B8S56 Isolated from Retail Chicken Skin.</title>
        <authorList>
            <person name="Xu A."/>
            <person name="Tilman S."/>
            <person name="Wisser-Parker K."/>
            <person name="Scullen O.J."/>
            <person name="Sommers C."/>
        </authorList>
    </citation>
    <scope>NUCLEOTIDE SEQUENCE [LARGE SCALE GENOMIC DNA]</scope>
    <source>
        <strain evidence="4 8">B8S56</strain>
    </source>
</reference>
<dbReference type="AlphaFoldDB" id="A0A1M2EZY2"/>
<name>A0A1M2EZY2_ECOLX</name>
<reference evidence="2" key="5">
    <citation type="submission" date="2020-03" db="EMBL/GenBank/DDBJ databases">
        <authorList>
            <consortium name="NCBI Pathogen Detection Project"/>
        </authorList>
    </citation>
    <scope>NUCLEOTIDE SEQUENCE</scope>
    <source>
        <strain evidence="2">AMC_487</strain>
    </source>
</reference>
<evidence type="ECO:0000313" key="6">
    <source>
        <dbReference type="EMBL" id="RDA32619.1"/>
    </source>
</evidence>
<evidence type="ECO:0000313" key="5">
    <source>
        <dbReference type="EMBL" id="QRZ96576.1"/>
    </source>
</evidence>
<dbReference type="EMBL" id="MPAF01000060">
    <property type="protein sequence ID" value="OOK24686.1"/>
    <property type="molecule type" value="Genomic_DNA"/>
</dbReference>
<reference evidence="6 9" key="4">
    <citation type="submission" date="2018-07" db="EMBL/GenBank/DDBJ databases">
        <title>Whole Genome Sequence Analysis of Avian Pathogenic E. coli - An Australian Perspective.</title>
        <authorList>
            <person name="Cummins M.L."/>
            <person name="Reid C.J."/>
            <person name="Roy Chowdhury P."/>
            <person name="Bushell R."/>
            <person name="Esbert N."/>
            <person name="Tivendale K.A."/>
            <person name="Noormohammadi A.H."/>
            <person name="Islam S."/>
            <person name="Marenda M.S."/>
            <person name="Browning G.F."/>
            <person name="Markham P.F."/>
            <person name="Djordjevic S.P."/>
        </authorList>
    </citation>
    <scope>NUCLEOTIDE SEQUENCE [LARGE SCALE GENOMIC DNA]</scope>
    <source>
        <strain evidence="6 9">AVC211</strain>
    </source>
</reference>
<dbReference type="Proteomes" id="UP000663166">
    <property type="component" value="Chromosome"/>
</dbReference>
<dbReference type="RefSeq" id="WP_000838048.1">
    <property type="nucleotide sequence ID" value="NZ_CABGZL010000034.1"/>
</dbReference>
<dbReference type="InterPro" id="IPR021686">
    <property type="entry name" value="DUF3268"/>
</dbReference>
<reference evidence="5" key="6">
    <citation type="submission" date="2021-02" db="EMBL/GenBank/DDBJ databases">
        <title>Co-localization of colistin and carbapenem -resistance genes on a novel transferable IncHI2 plasmid in Escherichia coli from chicken-origin.</title>
        <authorList>
            <person name="Hoffmann M."/>
            <person name="Balkey M."/>
            <person name="Ronco T."/>
            <person name="Hendriksen R.S."/>
        </authorList>
    </citation>
    <scope>NUCLEOTIDE SEQUENCE</scope>
    <source>
        <strain evidence="5">CFSAN083829</strain>
    </source>
</reference>
<dbReference type="EMBL" id="CP070393">
    <property type="protein sequence ID" value="QRZ96576.1"/>
    <property type="molecule type" value="Genomic_DNA"/>
</dbReference>
<dbReference type="InterPro" id="IPR024457">
    <property type="entry name" value="Putative_integrase_N"/>
</dbReference>
<dbReference type="Proteomes" id="UP000845800">
    <property type="component" value="Unassembled WGS sequence"/>
</dbReference>
<sequence length="246" mass="28664">MKSKYKKLKDELIKIAKACAPTPEDILVYMGRARRFASFLKESNIQIKSINSIKLRHIELYFQQRYRTGVRSKILREELDTIKHILTDCGKRNMMKNERLTYAALNIADVRPIVICTYCGNKAQLRKGALMPFSTTPTTENKYYWICSPCNAWVGCHKNSGRPLGTPAKENLRILRAQVRKLFDSYQQKTNISRNEANRWLSRKLNCRIHECHIGYFNESMCNRASEILITEINKFAKNTYPPDSF</sequence>
<feature type="domain" description="Putative integrase N-terminal" evidence="1">
    <location>
        <begin position="6"/>
        <end position="94"/>
    </location>
</feature>
<evidence type="ECO:0000313" key="9">
    <source>
        <dbReference type="Proteomes" id="UP000253687"/>
    </source>
</evidence>
<dbReference type="Proteomes" id="UP000188855">
    <property type="component" value="Unassembled WGS sequence"/>
</dbReference>
<dbReference type="Pfam" id="PF11672">
    <property type="entry name" value="DUF3268"/>
    <property type="match status" value="1"/>
</dbReference>
<evidence type="ECO:0000313" key="3">
    <source>
        <dbReference type="EMBL" id="OOK24686.1"/>
    </source>
</evidence>
<reference evidence="2" key="2">
    <citation type="journal article" date="2018" name="Genome Biol.">
        <title>SKESA: strategic k-mer extension for scrupulous assemblies.</title>
        <authorList>
            <person name="Souvorov A."/>
            <person name="Agarwala R."/>
            <person name="Lipman D.J."/>
        </authorList>
    </citation>
    <scope>NUCLEOTIDE SEQUENCE [LARGE SCALE GENOMIC DNA]</scope>
    <source>
        <strain evidence="2">AMC_487</strain>
    </source>
</reference>
<protein>
    <recommendedName>
        <fullName evidence="1">Putative integrase N-terminal domain-containing protein</fullName>
    </recommendedName>
</protein>
<dbReference type="Proteomes" id="UP000253687">
    <property type="component" value="Unassembled WGS sequence"/>
</dbReference>
<evidence type="ECO:0000313" key="7">
    <source>
        <dbReference type="Proteomes" id="UP000188855"/>
    </source>
</evidence>
<dbReference type="EMBL" id="DABERK010000039">
    <property type="protein sequence ID" value="HAI5334762.1"/>
    <property type="molecule type" value="Genomic_DNA"/>
</dbReference>
<evidence type="ECO:0000259" key="1">
    <source>
        <dbReference type="Pfam" id="PF12834"/>
    </source>
</evidence>
<dbReference type="EMBL" id="QOGZ01000057">
    <property type="protein sequence ID" value="RDA32619.1"/>
    <property type="molecule type" value="Genomic_DNA"/>
</dbReference>
<dbReference type="Proteomes" id="UP000245761">
    <property type="component" value="Unassembled WGS sequence"/>
</dbReference>